<protein>
    <submittedName>
        <fullName evidence="1">Uncharacterized protein</fullName>
    </submittedName>
</protein>
<dbReference type="InterPro" id="IPR036736">
    <property type="entry name" value="ACP-like_sf"/>
</dbReference>
<organism evidence="1 2">
    <name type="scientific">Paenibacillus odorifer</name>
    <dbReference type="NCBI Taxonomy" id="189426"/>
    <lineage>
        <taxon>Bacteria</taxon>
        <taxon>Bacillati</taxon>
        <taxon>Bacillota</taxon>
        <taxon>Bacilli</taxon>
        <taxon>Bacillales</taxon>
        <taxon>Paenibacillaceae</taxon>
        <taxon>Paenibacillus</taxon>
    </lineage>
</organism>
<dbReference type="Gene3D" id="1.10.1200.10">
    <property type="entry name" value="ACP-like"/>
    <property type="match status" value="1"/>
</dbReference>
<comment type="caution">
    <text evidence="1">The sequence shown here is derived from an EMBL/GenBank/DDBJ whole genome shotgun (WGS) entry which is preliminary data.</text>
</comment>
<evidence type="ECO:0000313" key="2">
    <source>
        <dbReference type="Proteomes" id="UP000187465"/>
    </source>
</evidence>
<reference evidence="1 2" key="1">
    <citation type="submission" date="2016-10" db="EMBL/GenBank/DDBJ databases">
        <title>Paenibacillus species isolates.</title>
        <authorList>
            <person name="Beno S.M."/>
        </authorList>
    </citation>
    <scope>NUCLEOTIDE SEQUENCE [LARGE SCALE GENOMIC DNA]</scope>
    <source>
        <strain evidence="1 2">FSL H7-0604</strain>
    </source>
</reference>
<dbReference type="SUPFAM" id="SSF47336">
    <property type="entry name" value="ACP-like"/>
    <property type="match status" value="1"/>
</dbReference>
<accession>A0A1R0WZH8</accession>
<dbReference type="AlphaFoldDB" id="A0A1R0WZH8"/>
<name>A0A1R0WZH8_9BACL</name>
<dbReference type="Proteomes" id="UP000187465">
    <property type="component" value="Unassembled WGS sequence"/>
</dbReference>
<dbReference type="RefSeq" id="WP_076179650.1">
    <property type="nucleotide sequence ID" value="NZ_MKQP01000046.1"/>
</dbReference>
<sequence length="94" mass="11174">MDLDQVREQINEILFDVMGMDKIKLNENYFYEDLLGEAMQFSPRDLLVLFVHIEEKLNIQIPETDILNGCFNSLDRINNTVCRILQEKRIRELV</sequence>
<proteinExistence type="predicted"/>
<dbReference type="EMBL" id="MKQP01000046">
    <property type="protein sequence ID" value="OMD25093.1"/>
    <property type="molecule type" value="Genomic_DNA"/>
</dbReference>
<evidence type="ECO:0000313" key="1">
    <source>
        <dbReference type="EMBL" id="OMD25093.1"/>
    </source>
</evidence>
<gene>
    <name evidence="1" type="ORF">BJP51_28185</name>
</gene>